<dbReference type="InterPro" id="IPR029056">
    <property type="entry name" value="Ribokinase-like"/>
</dbReference>
<keyword evidence="5 10" id="KW-0660">Purine salvage</keyword>
<dbReference type="VEuPathDB" id="VectorBase:MDOMA2_021278"/>
<protein>
    <recommendedName>
        <fullName evidence="3 10">Adenosine kinase</fullName>
        <shortName evidence="10">AK</shortName>
        <ecNumber evidence="3 10">2.7.1.20</ecNumber>
    </recommendedName>
    <alternativeName>
        <fullName evidence="10">Adenosine 5'-phosphotransferase</fullName>
    </alternativeName>
</protein>
<dbReference type="KEGG" id="mde:101895332"/>
<accession>A0A1I8N8G3</accession>
<comment type="cofactor">
    <cofactor evidence="10">
        <name>Mg(2+)</name>
        <dbReference type="ChEBI" id="CHEBI:18420"/>
    </cofactor>
    <text evidence="10">Binds 3 Mg(2+) ions per subunit.</text>
</comment>
<dbReference type="OrthoDB" id="432447at2759"/>
<evidence type="ECO:0000256" key="8">
    <source>
        <dbReference type="ARBA" id="ARBA00022840"/>
    </source>
</evidence>
<evidence type="ECO:0000313" key="12">
    <source>
        <dbReference type="EnsemblMetazoa" id="MDOA012643-PA"/>
    </source>
</evidence>
<dbReference type="GO" id="GO:0005524">
    <property type="term" value="F:ATP binding"/>
    <property type="evidence" value="ECO:0007669"/>
    <property type="project" value="UniProtKB-UniRule"/>
</dbReference>
<comment type="catalytic activity">
    <reaction evidence="10">
        <text>adenosine + ATP = AMP + ADP + H(+)</text>
        <dbReference type="Rhea" id="RHEA:20824"/>
        <dbReference type="ChEBI" id="CHEBI:15378"/>
        <dbReference type="ChEBI" id="CHEBI:16335"/>
        <dbReference type="ChEBI" id="CHEBI:30616"/>
        <dbReference type="ChEBI" id="CHEBI:456215"/>
        <dbReference type="ChEBI" id="CHEBI:456216"/>
        <dbReference type="EC" id="2.7.1.20"/>
    </reaction>
</comment>
<evidence type="ECO:0000256" key="7">
    <source>
        <dbReference type="ARBA" id="ARBA00022777"/>
    </source>
</evidence>
<comment type="subcellular location">
    <subcellularLocation>
        <location evidence="10">Nucleus</location>
    </subcellularLocation>
</comment>
<evidence type="ECO:0000313" key="13">
    <source>
        <dbReference type="Proteomes" id="UP001652621"/>
    </source>
</evidence>
<dbReference type="PANTHER" id="PTHR45769">
    <property type="entry name" value="ADENOSINE KINASE"/>
    <property type="match status" value="1"/>
</dbReference>
<comment type="function">
    <text evidence="10">ATP dependent phosphorylation of adenosine and other related nucleoside analogs to monophosphate derivatives.</text>
</comment>
<evidence type="ECO:0000259" key="11">
    <source>
        <dbReference type="Pfam" id="PF00294"/>
    </source>
</evidence>
<reference evidence="14" key="2">
    <citation type="submission" date="2025-05" db="UniProtKB">
        <authorList>
            <consortium name="RefSeq"/>
        </authorList>
    </citation>
    <scope>IDENTIFICATION</scope>
    <source>
        <strain evidence="14">Aabys</strain>
        <tissue evidence="14">Whole body</tissue>
    </source>
</reference>
<keyword evidence="4 10" id="KW-0808">Transferase</keyword>
<sequence>MQAKAARFTNKLPLPSTSSNILSMDYLQSLYARIMGINFQEIGTFAFSSNDSIPRKVVAFGNVLLDQTAHLPDTQLLERYKLSLNTRAELDVETLAKVTTEAISDNNNQQQDPHLGGSALNTVRILKRLGTEPMFFGAVGDDKHSVIVEDLLKKDGMDNVNYRLQKVADTPTGRCICLVHKDSLALYANIAASAKFSENFLRKIEQDEKAFFLRNAGNKQIFYIEGFFVPHREEVVTYVVRNYIRGRRRLAVNLSAPYIVQANYEQMLYLVKNAFFVIGNKDEFETFRECWGAQSIDDLAQELLKQSQTPKILIMTKGAKGVTLITNYQDEFSPPGEISFENYNVPRVENIVDTTGCGDAFAAAFLHAWLEKRPLGECVRVAGDVAAKVATQVGCNLP</sequence>
<evidence type="ECO:0000256" key="9">
    <source>
        <dbReference type="PIRSR" id="PIRSR601805-1"/>
    </source>
</evidence>
<evidence type="ECO:0000256" key="3">
    <source>
        <dbReference type="ARBA" id="ARBA00012119"/>
    </source>
</evidence>
<gene>
    <name evidence="12" type="primary">101895332</name>
    <name evidence="14" type="synonym">LOC131804013</name>
</gene>
<dbReference type="GO" id="GO:0006166">
    <property type="term" value="P:purine ribonucleoside salvage"/>
    <property type="evidence" value="ECO:0007669"/>
    <property type="project" value="UniProtKB-KW"/>
</dbReference>
<dbReference type="EC" id="2.7.1.20" evidence="3 10"/>
<keyword evidence="8 10" id="KW-0067">ATP-binding</keyword>
<keyword evidence="13" id="KW-1185">Reference proteome</keyword>
<dbReference type="Gene3D" id="3.30.1110.10">
    <property type="match status" value="1"/>
</dbReference>
<evidence type="ECO:0000256" key="2">
    <source>
        <dbReference type="ARBA" id="ARBA00010688"/>
    </source>
</evidence>
<comment type="pathway">
    <text evidence="1 10">Purine metabolism; AMP biosynthesis via salvage pathway; AMP from adenosine: step 1/1.</text>
</comment>
<dbReference type="GO" id="GO:0006144">
    <property type="term" value="P:purine nucleobase metabolic process"/>
    <property type="evidence" value="ECO:0007669"/>
    <property type="project" value="TreeGrafter"/>
</dbReference>
<dbReference type="EnsemblMetazoa" id="MDOA012643-RA">
    <property type="protein sequence ID" value="MDOA012643-PA"/>
    <property type="gene ID" value="MDOA012643"/>
</dbReference>
<dbReference type="Proteomes" id="UP001652621">
    <property type="component" value="Unplaced"/>
</dbReference>
<organism evidence="12">
    <name type="scientific">Musca domestica</name>
    <name type="common">House fly</name>
    <dbReference type="NCBI Taxonomy" id="7370"/>
    <lineage>
        <taxon>Eukaryota</taxon>
        <taxon>Metazoa</taxon>
        <taxon>Ecdysozoa</taxon>
        <taxon>Arthropoda</taxon>
        <taxon>Hexapoda</taxon>
        <taxon>Insecta</taxon>
        <taxon>Pterygota</taxon>
        <taxon>Neoptera</taxon>
        <taxon>Endopterygota</taxon>
        <taxon>Diptera</taxon>
        <taxon>Brachycera</taxon>
        <taxon>Muscomorpha</taxon>
        <taxon>Muscoidea</taxon>
        <taxon>Muscidae</taxon>
        <taxon>Musca</taxon>
    </lineage>
</organism>
<keyword evidence="10" id="KW-0460">Magnesium</keyword>
<proteinExistence type="inferred from homology"/>
<comment type="subunit">
    <text evidence="10">Monomer.</text>
</comment>
<keyword evidence="7 10" id="KW-0418">Kinase</keyword>
<feature type="active site" description="Proton acceptor" evidence="9">
    <location>
        <position position="359"/>
    </location>
</feature>
<dbReference type="UniPathway" id="UPA00588">
    <property type="reaction ID" value="UER00659"/>
</dbReference>
<dbReference type="PANTHER" id="PTHR45769:SF5">
    <property type="entry name" value="ADENOSINE KINASE"/>
    <property type="match status" value="1"/>
</dbReference>
<evidence type="ECO:0000256" key="6">
    <source>
        <dbReference type="ARBA" id="ARBA00022741"/>
    </source>
</evidence>
<feature type="domain" description="Carbohydrate kinase PfkB" evidence="11">
    <location>
        <begin position="105"/>
        <end position="397"/>
    </location>
</feature>
<evidence type="ECO:0000256" key="10">
    <source>
        <dbReference type="RuleBase" id="RU368116"/>
    </source>
</evidence>
<dbReference type="GO" id="GO:0004001">
    <property type="term" value="F:adenosine kinase activity"/>
    <property type="evidence" value="ECO:0007669"/>
    <property type="project" value="UniProtKB-UniRule"/>
</dbReference>
<dbReference type="CDD" id="cd01168">
    <property type="entry name" value="adenosine_kinase"/>
    <property type="match status" value="1"/>
</dbReference>
<dbReference type="Gene3D" id="3.40.1190.20">
    <property type="match status" value="1"/>
</dbReference>
<dbReference type="VEuPathDB" id="VectorBase:MDOA012643"/>
<name>A0A1I8N8G3_MUSDO</name>
<dbReference type="SUPFAM" id="SSF53613">
    <property type="entry name" value="Ribokinase-like"/>
    <property type="match status" value="1"/>
</dbReference>
<dbReference type="eggNOG" id="KOG2854">
    <property type="taxonomic scope" value="Eukaryota"/>
</dbReference>
<evidence type="ECO:0000313" key="14">
    <source>
        <dbReference type="RefSeq" id="XP_058982139.1"/>
    </source>
</evidence>
<dbReference type="GO" id="GO:0005829">
    <property type="term" value="C:cytosol"/>
    <property type="evidence" value="ECO:0007669"/>
    <property type="project" value="TreeGrafter"/>
</dbReference>
<dbReference type="RefSeq" id="XP_058982139.1">
    <property type="nucleotide sequence ID" value="XM_059126156.1"/>
</dbReference>
<dbReference type="InterPro" id="IPR011611">
    <property type="entry name" value="PfkB_dom"/>
</dbReference>
<dbReference type="RefSeq" id="XP_005189592.2">
    <property type="nucleotide sequence ID" value="XM_005189535.4"/>
</dbReference>
<dbReference type="GO" id="GO:0044209">
    <property type="term" value="P:AMP salvage"/>
    <property type="evidence" value="ECO:0007669"/>
    <property type="project" value="UniProtKB-UniRule"/>
</dbReference>
<keyword evidence="6 10" id="KW-0547">Nucleotide-binding</keyword>
<evidence type="ECO:0000256" key="4">
    <source>
        <dbReference type="ARBA" id="ARBA00022679"/>
    </source>
</evidence>
<dbReference type="GO" id="GO:0005634">
    <property type="term" value="C:nucleus"/>
    <property type="evidence" value="ECO:0007669"/>
    <property type="project" value="UniProtKB-SubCell"/>
</dbReference>
<dbReference type="Pfam" id="PF00294">
    <property type="entry name" value="PfkB"/>
    <property type="match status" value="1"/>
</dbReference>
<dbReference type="STRING" id="7370.A0A1I8N8G3"/>
<keyword evidence="10" id="KW-0539">Nucleus</keyword>
<comment type="similarity">
    <text evidence="2 10">Belongs to the carbohydrate kinase PfkB family.</text>
</comment>
<evidence type="ECO:0000256" key="5">
    <source>
        <dbReference type="ARBA" id="ARBA00022726"/>
    </source>
</evidence>
<reference evidence="12" key="1">
    <citation type="submission" date="2020-05" db="UniProtKB">
        <authorList>
            <consortium name="EnsemblMetazoa"/>
        </authorList>
    </citation>
    <scope>IDENTIFICATION</scope>
    <source>
        <strain evidence="12">Aabys</strain>
    </source>
</reference>
<evidence type="ECO:0000256" key="1">
    <source>
        <dbReference type="ARBA" id="ARBA00004801"/>
    </source>
</evidence>
<dbReference type="InterPro" id="IPR001805">
    <property type="entry name" value="Adenokinase"/>
</dbReference>
<dbReference type="AlphaFoldDB" id="A0A1I8N8G3"/>